<sequence>MVGETLLAFSGPLADDDAFAIVLTAKVAITRDDAERFGPVALSARAGLLAHGTDDAARREALADHLALLERTARDHAAELEDTVRRLRNEAALVDTLRGVGLRLTSQLDLDSVVQDATDAAVHATGAAFGAFFYNLIDEYGESYTLYTLSGVSRERFAGFPMPRNTELFSATFHGKGTVRSDDVRLDPRFGKNAPYRGTPPGHLPVCSYLAVSVISPTTREVLGGFFFAHPDRARFTARHQQLAEGIAGYAAVALDNARLFDQHRTMATKFARSMLPTAPQVPGLDIVARYLPAAHGADVGGDWFDVIELPAGRAGLVIGDVVGRGVTAAAIMGQMRTAVRSFALLDLPPAQVLARASALAGTVQQDPFITCLYVVHDPMDDTLTYANAGHLPGVLLTPDGGVSSFGDRMGMPLGVGDEYTQRTTPIRPGARFVLFTDGLVESRTRGITEGVDELVAHLRAITPADAERGCDLMIDSLTGGSHSDDVALLHVHYPGKTHIAAAATFPPTPRTAADARAFVGARLAEWGLHATTDTTQLVASELVTNAVQHGTGDVKLRLRHIDGTVVIDVSDHGTATPRVFAAGPDDECHRGLAIVEAVAEDWGTRPLVDGKVVWAEIKVAD</sequence>
<dbReference type="InterPro" id="IPR003594">
    <property type="entry name" value="HATPase_dom"/>
</dbReference>
<organism evidence="5 6">
    <name type="scientific">Actinokineospora soli</name>
    <dbReference type="NCBI Taxonomy" id="1048753"/>
    <lineage>
        <taxon>Bacteria</taxon>
        <taxon>Bacillati</taxon>
        <taxon>Actinomycetota</taxon>
        <taxon>Actinomycetes</taxon>
        <taxon>Pseudonocardiales</taxon>
        <taxon>Pseudonocardiaceae</taxon>
        <taxon>Actinokineospora</taxon>
    </lineage>
</organism>
<evidence type="ECO:0000256" key="2">
    <source>
        <dbReference type="SAM" id="Coils"/>
    </source>
</evidence>
<accession>A0ABW2TR89</accession>
<feature type="coiled-coil region" evidence="2">
    <location>
        <begin position="66"/>
        <end position="97"/>
    </location>
</feature>
<evidence type="ECO:0000256" key="1">
    <source>
        <dbReference type="ARBA" id="ARBA00022801"/>
    </source>
</evidence>
<evidence type="ECO:0000259" key="4">
    <source>
        <dbReference type="SMART" id="SM00331"/>
    </source>
</evidence>
<dbReference type="Gene3D" id="3.30.565.10">
    <property type="entry name" value="Histidine kinase-like ATPase, C-terminal domain"/>
    <property type="match status" value="1"/>
</dbReference>
<dbReference type="SUPFAM" id="SSF81606">
    <property type="entry name" value="PP2C-like"/>
    <property type="match status" value="1"/>
</dbReference>
<keyword evidence="2" id="KW-0175">Coiled coil</keyword>
<dbReference type="PANTHER" id="PTHR43156:SF2">
    <property type="entry name" value="STAGE II SPORULATION PROTEIN E"/>
    <property type="match status" value="1"/>
</dbReference>
<evidence type="ECO:0000313" key="5">
    <source>
        <dbReference type="EMBL" id="MFC7616327.1"/>
    </source>
</evidence>
<dbReference type="Pfam" id="PF13581">
    <property type="entry name" value="HATPase_c_2"/>
    <property type="match status" value="1"/>
</dbReference>
<dbReference type="PANTHER" id="PTHR43156">
    <property type="entry name" value="STAGE II SPORULATION PROTEIN E-RELATED"/>
    <property type="match status" value="1"/>
</dbReference>
<dbReference type="SMART" id="SM00331">
    <property type="entry name" value="PP2C_SIG"/>
    <property type="match status" value="1"/>
</dbReference>
<dbReference type="InterPro" id="IPR036457">
    <property type="entry name" value="PPM-type-like_dom_sf"/>
</dbReference>
<dbReference type="CDD" id="cd16936">
    <property type="entry name" value="HATPase_RsbW-like"/>
    <property type="match status" value="1"/>
</dbReference>
<dbReference type="InterPro" id="IPR001932">
    <property type="entry name" value="PPM-type_phosphatase-like_dom"/>
</dbReference>
<dbReference type="SUPFAM" id="SSF55781">
    <property type="entry name" value="GAF domain-like"/>
    <property type="match status" value="1"/>
</dbReference>
<gene>
    <name evidence="5" type="ORF">ACFQV2_25495</name>
</gene>
<dbReference type="Gene3D" id="3.30.450.40">
    <property type="match status" value="1"/>
</dbReference>
<evidence type="ECO:0000259" key="3">
    <source>
        <dbReference type="SMART" id="SM00065"/>
    </source>
</evidence>
<dbReference type="Pfam" id="PF13185">
    <property type="entry name" value="GAF_2"/>
    <property type="match status" value="1"/>
</dbReference>
<dbReference type="Pfam" id="PF07228">
    <property type="entry name" value="SpoIIE"/>
    <property type="match status" value="1"/>
</dbReference>
<feature type="domain" description="GAF" evidence="3">
    <location>
        <begin position="109"/>
        <end position="265"/>
    </location>
</feature>
<dbReference type="SMART" id="SM00065">
    <property type="entry name" value="GAF"/>
    <property type="match status" value="1"/>
</dbReference>
<dbReference type="InterPro" id="IPR036890">
    <property type="entry name" value="HATPase_C_sf"/>
</dbReference>
<name>A0ABW2TR89_9PSEU</name>
<dbReference type="EMBL" id="JBHTEY010000004">
    <property type="protein sequence ID" value="MFC7616327.1"/>
    <property type="molecule type" value="Genomic_DNA"/>
</dbReference>
<dbReference type="InterPro" id="IPR052016">
    <property type="entry name" value="Bact_Sigma-Reg"/>
</dbReference>
<dbReference type="InterPro" id="IPR029016">
    <property type="entry name" value="GAF-like_dom_sf"/>
</dbReference>
<keyword evidence="6" id="KW-1185">Reference proteome</keyword>
<reference evidence="6" key="1">
    <citation type="journal article" date="2019" name="Int. J. Syst. Evol. Microbiol.">
        <title>The Global Catalogue of Microorganisms (GCM) 10K type strain sequencing project: providing services to taxonomists for standard genome sequencing and annotation.</title>
        <authorList>
            <consortium name="The Broad Institute Genomics Platform"/>
            <consortium name="The Broad Institute Genome Sequencing Center for Infectious Disease"/>
            <person name="Wu L."/>
            <person name="Ma J."/>
        </authorList>
    </citation>
    <scope>NUCLEOTIDE SEQUENCE [LARGE SCALE GENOMIC DNA]</scope>
    <source>
        <strain evidence="6">JCM 17695</strain>
    </source>
</reference>
<comment type="caution">
    <text evidence="5">The sequence shown here is derived from an EMBL/GenBank/DDBJ whole genome shotgun (WGS) entry which is preliminary data.</text>
</comment>
<proteinExistence type="predicted"/>
<protein>
    <submittedName>
        <fullName evidence="5">SpoIIE family protein phosphatase</fullName>
    </submittedName>
</protein>
<feature type="domain" description="PPM-type phosphatase" evidence="4">
    <location>
        <begin position="285"/>
        <end position="494"/>
    </location>
</feature>
<keyword evidence="1" id="KW-0378">Hydrolase</keyword>
<dbReference type="SUPFAM" id="SSF55874">
    <property type="entry name" value="ATPase domain of HSP90 chaperone/DNA topoisomerase II/histidine kinase"/>
    <property type="match status" value="1"/>
</dbReference>
<dbReference type="Gene3D" id="3.60.40.10">
    <property type="entry name" value="PPM-type phosphatase domain"/>
    <property type="match status" value="1"/>
</dbReference>
<dbReference type="Proteomes" id="UP001596512">
    <property type="component" value="Unassembled WGS sequence"/>
</dbReference>
<dbReference type="InterPro" id="IPR003018">
    <property type="entry name" value="GAF"/>
</dbReference>
<evidence type="ECO:0000313" key="6">
    <source>
        <dbReference type="Proteomes" id="UP001596512"/>
    </source>
</evidence>